<sequence>MPQTLENSTEFHEQTTSAPDSGSEISDMPPSSQKPNFASYEKEKTVEPCAPAEDAGQDDVILSGEVEIISKEQFVSNIAQAIPRLEKIQNDSKIPDYVRQKIAEAMSLLKMDLNRVEVGESLSKGSRVVIGFPGKCLGKRPNIHATKKTNKKCCTFEAAKDSRDQPPILNETIHDETPPASPQNIQAFQERETIKHDTMGRDMTDIIPDPEPKVSSSANFQGIFLSCMEELGDILNYHSNMTQQSWKRGLDNINRIYKNQWDNLPTKDAHTFLPVGIKVISNQQLKMSAWLEDLEMAGLDFFKPTETEAFFDKNIWNLKLMKKSAKPSDNLPKSEHSVFNMVQSLLYPTNPNKNFWAIVMFESISLVSYNVIAPKPYVAPT</sequence>
<feature type="region of interest" description="Disordered" evidence="1">
    <location>
        <begin position="1"/>
        <end position="50"/>
    </location>
</feature>
<name>A0A9Q3CTI4_9BASI</name>
<proteinExistence type="predicted"/>
<evidence type="ECO:0000313" key="3">
    <source>
        <dbReference type="Proteomes" id="UP000765509"/>
    </source>
</evidence>
<dbReference type="Proteomes" id="UP000765509">
    <property type="component" value="Unassembled WGS sequence"/>
</dbReference>
<evidence type="ECO:0000313" key="2">
    <source>
        <dbReference type="EMBL" id="MBW0488825.1"/>
    </source>
</evidence>
<dbReference type="AlphaFoldDB" id="A0A9Q3CTI4"/>
<dbReference type="EMBL" id="AVOT02009781">
    <property type="protein sequence ID" value="MBW0488825.1"/>
    <property type="molecule type" value="Genomic_DNA"/>
</dbReference>
<evidence type="ECO:0000256" key="1">
    <source>
        <dbReference type="SAM" id="MobiDB-lite"/>
    </source>
</evidence>
<feature type="compositionally biased region" description="Polar residues" evidence="1">
    <location>
        <begin position="1"/>
        <end position="36"/>
    </location>
</feature>
<gene>
    <name evidence="2" type="ORF">O181_028540</name>
</gene>
<accession>A0A9Q3CTI4</accession>
<comment type="caution">
    <text evidence="2">The sequence shown here is derived from an EMBL/GenBank/DDBJ whole genome shotgun (WGS) entry which is preliminary data.</text>
</comment>
<keyword evidence="3" id="KW-1185">Reference proteome</keyword>
<reference evidence="2" key="1">
    <citation type="submission" date="2021-03" db="EMBL/GenBank/DDBJ databases">
        <title>Draft genome sequence of rust myrtle Austropuccinia psidii MF-1, a brazilian biotype.</title>
        <authorList>
            <person name="Quecine M.C."/>
            <person name="Pachon D.M.R."/>
            <person name="Bonatelli M.L."/>
            <person name="Correr F.H."/>
            <person name="Franceschini L.M."/>
            <person name="Leite T.F."/>
            <person name="Margarido G.R.A."/>
            <person name="Almeida C.A."/>
            <person name="Ferrarezi J.A."/>
            <person name="Labate C.A."/>
        </authorList>
    </citation>
    <scope>NUCLEOTIDE SEQUENCE</scope>
    <source>
        <strain evidence="2">MF-1</strain>
    </source>
</reference>
<protein>
    <submittedName>
        <fullName evidence="2">Uncharacterized protein</fullName>
    </submittedName>
</protein>
<organism evidence="2 3">
    <name type="scientific">Austropuccinia psidii MF-1</name>
    <dbReference type="NCBI Taxonomy" id="1389203"/>
    <lineage>
        <taxon>Eukaryota</taxon>
        <taxon>Fungi</taxon>
        <taxon>Dikarya</taxon>
        <taxon>Basidiomycota</taxon>
        <taxon>Pucciniomycotina</taxon>
        <taxon>Pucciniomycetes</taxon>
        <taxon>Pucciniales</taxon>
        <taxon>Sphaerophragmiaceae</taxon>
        <taxon>Austropuccinia</taxon>
    </lineage>
</organism>